<comment type="similarity">
    <text evidence="1">Belongs to the sulfotransferase 1 family.</text>
</comment>
<reference evidence="4" key="1">
    <citation type="submission" date="2019-09" db="EMBL/GenBank/DDBJ databases">
        <title>Organ-specific transcriptomic study of the physiology of the cattle tick, Rhipicephalus microplus.</title>
        <authorList>
            <person name="Tirloni L."/>
            <person name="Braz G."/>
            <person name="Gandara A.C.P."/>
            <person name="Sabadin G.A."/>
            <person name="da Silva R.M."/>
            <person name="Guizzo M.G."/>
            <person name="Machado J.A."/>
            <person name="Costa E.P."/>
            <person name="Gomes H.F."/>
            <person name="Moraes J."/>
            <person name="Mota M.B.S."/>
            <person name="Mesquita R.D."/>
            <person name="Alvarenga P.H."/>
            <person name="Alves F."/>
            <person name="Seixas A."/>
            <person name="da Fonseca R.N."/>
            <person name="Fogaca A."/>
            <person name="Logullo C."/>
            <person name="Tanaka A."/>
            <person name="Daffre S."/>
            <person name="Termignoni C."/>
            <person name="Vaz I.S.Jr."/>
            <person name="Oliveira P.L."/>
            <person name="Ribeiro J.M."/>
        </authorList>
    </citation>
    <scope>NUCLEOTIDE SEQUENCE</scope>
    <source>
        <strain evidence="4">Porto Alegre</strain>
    </source>
</reference>
<evidence type="ECO:0000256" key="2">
    <source>
        <dbReference type="ARBA" id="ARBA00022679"/>
    </source>
</evidence>
<protein>
    <submittedName>
        <fullName evidence="4">Putative sulfotransferase ovary overexpressed</fullName>
    </submittedName>
</protein>
<proteinExistence type="inferred from homology"/>
<dbReference type="EMBL" id="GHWJ01007508">
    <property type="protein sequence ID" value="NOV40245.1"/>
    <property type="molecule type" value="Transcribed_RNA"/>
</dbReference>
<name>A0A6M2D2P6_RHIMP</name>
<evidence type="ECO:0000256" key="1">
    <source>
        <dbReference type="ARBA" id="ARBA00005771"/>
    </source>
</evidence>
<keyword evidence="2 4" id="KW-0808">Transferase</keyword>
<dbReference type="InterPro" id="IPR000863">
    <property type="entry name" value="Sulfotransferase_dom"/>
</dbReference>
<accession>A0A6M2D2P6</accession>
<dbReference type="SUPFAM" id="SSF52540">
    <property type="entry name" value="P-loop containing nucleoside triphosphate hydrolases"/>
    <property type="match status" value="1"/>
</dbReference>
<dbReference type="OrthoDB" id="205623at2759"/>
<dbReference type="Pfam" id="PF00685">
    <property type="entry name" value="Sulfotransfer_1"/>
    <property type="match status" value="1"/>
</dbReference>
<dbReference type="AlphaFoldDB" id="A0A6M2D2P6"/>
<organism evidence="4">
    <name type="scientific">Rhipicephalus microplus</name>
    <name type="common">Cattle tick</name>
    <name type="synonym">Boophilus microplus</name>
    <dbReference type="NCBI Taxonomy" id="6941"/>
    <lineage>
        <taxon>Eukaryota</taxon>
        <taxon>Metazoa</taxon>
        <taxon>Ecdysozoa</taxon>
        <taxon>Arthropoda</taxon>
        <taxon>Chelicerata</taxon>
        <taxon>Arachnida</taxon>
        <taxon>Acari</taxon>
        <taxon>Parasitiformes</taxon>
        <taxon>Ixodida</taxon>
        <taxon>Ixodoidea</taxon>
        <taxon>Ixodidae</taxon>
        <taxon>Rhipicephalinae</taxon>
        <taxon>Rhipicephalus</taxon>
        <taxon>Boophilus</taxon>
    </lineage>
</organism>
<dbReference type="InterPro" id="IPR027417">
    <property type="entry name" value="P-loop_NTPase"/>
</dbReference>
<dbReference type="VEuPathDB" id="VectorBase:LOC119168478"/>
<dbReference type="PANTHER" id="PTHR11783">
    <property type="entry name" value="SULFOTRANSFERASE SULT"/>
    <property type="match status" value="1"/>
</dbReference>
<evidence type="ECO:0000259" key="3">
    <source>
        <dbReference type="Pfam" id="PF00685"/>
    </source>
</evidence>
<feature type="domain" description="Sulfotransferase" evidence="3">
    <location>
        <begin position="35"/>
        <end position="293"/>
    </location>
</feature>
<dbReference type="GO" id="GO:0008146">
    <property type="term" value="F:sulfotransferase activity"/>
    <property type="evidence" value="ECO:0007669"/>
    <property type="project" value="InterPro"/>
</dbReference>
<sequence>MTCENIYRDVCGLHLSYIFQEPVVREALTYKPKPGDVFVVSFPKSGSTWMQQIVYAIYHDGTRPENLQDFMAKSPFLELVGLEAIENMERPGAIKTHLPFNRVPYSPQAKYIFVARNPYDCCVSFYHHTRAFPAYRFGDGSFDTFLDKFIEGKVDCGDYFRQLLSWYDHIDDDNVLFVTYEKLNLHTSEEVIKIADFLGEKYGERLRSRPDILERILNTISAKTMAAFNDEFRKWTEEAAALTSSQGGEMDDNVKKPMTGDFVRKAIVGDWKNHFNSKQIKRMKEAITLKVQGSSVMRLWEDEELP</sequence>
<evidence type="ECO:0000313" key="4">
    <source>
        <dbReference type="EMBL" id="NOV40245.1"/>
    </source>
</evidence>
<dbReference type="Gene3D" id="3.40.50.300">
    <property type="entry name" value="P-loop containing nucleotide triphosphate hydrolases"/>
    <property type="match status" value="1"/>
</dbReference>